<dbReference type="Proteomes" id="UP001151760">
    <property type="component" value="Unassembled WGS sequence"/>
</dbReference>
<reference evidence="1" key="2">
    <citation type="submission" date="2022-01" db="EMBL/GenBank/DDBJ databases">
        <authorList>
            <person name="Yamashiro T."/>
            <person name="Shiraishi A."/>
            <person name="Satake H."/>
            <person name="Nakayama K."/>
        </authorList>
    </citation>
    <scope>NUCLEOTIDE SEQUENCE</scope>
</reference>
<organism evidence="1 2">
    <name type="scientific">Tanacetum coccineum</name>
    <dbReference type="NCBI Taxonomy" id="301880"/>
    <lineage>
        <taxon>Eukaryota</taxon>
        <taxon>Viridiplantae</taxon>
        <taxon>Streptophyta</taxon>
        <taxon>Embryophyta</taxon>
        <taxon>Tracheophyta</taxon>
        <taxon>Spermatophyta</taxon>
        <taxon>Magnoliopsida</taxon>
        <taxon>eudicotyledons</taxon>
        <taxon>Gunneridae</taxon>
        <taxon>Pentapetalae</taxon>
        <taxon>asterids</taxon>
        <taxon>campanulids</taxon>
        <taxon>Asterales</taxon>
        <taxon>Asteraceae</taxon>
        <taxon>Asteroideae</taxon>
        <taxon>Anthemideae</taxon>
        <taxon>Anthemidinae</taxon>
        <taxon>Tanacetum</taxon>
    </lineage>
</organism>
<reference evidence="1" key="1">
    <citation type="journal article" date="2022" name="Int. J. Mol. Sci.">
        <title>Draft Genome of Tanacetum Coccineum: Genomic Comparison of Closely Related Tanacetum-Family Plants.</title>
        <authorList>
            <person name="Yamashiro T."/>
            <person name="Shiraishi A."/>
            <person name="Nakayama K."/>
            <person name="Satake H."/>
        </authorList>
    </citation>
    <scope>NUCLEOTIDE SEQUENCE</scope>
</reference>
<dbReference type="EMBL" id="BQNB010013360">
    <property type="protein sequence ID" value="GJT14980.1"/>
    <property type="molecule type" value="Genomic_DNA"/>
</dbReference>
<protein>
    <submittedName>
        <fullName evidence="1">Uncharacterized protein</fullName>
    </submittedName>
</protein>
<comment type="caution">
    <text evidence="1">The sequence shown here is derived from an EMBL/GenBank/DDBJ whole genome shotgun (WGS) entry which is preliminary data.</text>
</comment>
<evidence type="ECO:0000313" key="2">
    <source>
        <dbReference type="Proteomes" id="UP001151760"/>
    </source>
</evidence>
<gene>
    <name evidence="1" type="ORF">Tco_0873686</name>
</gene>
<accession>A0ABQ5BJI2</accession>
<keyword evidence="2" id="KW-1185">Reference proteome</keyword>
<sequence>MDKQLMEGSLPLSIPTIMGYGDLHIGNILISQVYYIEGLGHNLFSVGQFCDSNPWKVVIQKTTPASHYLDGVDLTL</sequence>
<name>A0ABQ5BJI2_9ASTR</name>
<proteinExistence type="predicted"/>
<evidence type="ECO:0000313" key="1">
    <source>
        <dbReference type="EMBL" id="GJT14980.1"/>
    </source>
</evidence>